<dbReference type="Proteomes" id="UP000663848">
    <property type="component" value="Unassembled WGS sequence"/>
</dbReference>
<evidence type="ECO:0000313" key="6">
    <source>
        <dbReference type="EMBL" id="CAF4963595.1"/>
    </source>
</evidence>
<reference evidence="6" key="1">
    <citation type="submission" date="2021-02" db="EMBL/GenBank/DDBJ databases">
        <authorList>
            <person name="Nowell W R."/>
        </authorList>
    </citation>
    <scope>NUCLEOTIDE SEQUENCE</scope>
</reference>
<dbReference type="Proteomes" id="UP000663833">
    <property type="component" value="Unassembled WGS sequence"/>
</dbReference>
<dbReference type="AlphaFoldDB" id="A0A821YRD9"/>
<dbReference type="EMBL" id="CAJNYT010004429">
    <property type="protein sequence ID" value="CAF3663248.1"/>
    <property type="molecule type" value="Genomic_DNA"/>
</dbReference>
<evidence type="ECO:0000259" key="1">
    <source>
        <dbReference type="PROSITE" id="PS50878"/>
    </source>
</evidence>
<organism evidence="6 7">
    <name type="scientific">Rotaria socialis</name>
    <dbReference type="NCBI Taxonomy" id="392032"/>
    <lineage>
        <taxon>Eukaryota</taxon>
        <taxon>Metazoa</taxon>
        <taxon>Spiralia</taxon>
        <taxon>Gnathifera</taxon>
        <taxon>Rotifera</taxon>
        <taxon>Eurotatoria</taxon>
        <taxon>Bdelloidea</taxon>
        <taxon>Philodinida</taxon>
        <taxon>Philodinidae</taxon>
        <taxon>Rotaria</taxon>
    </lineage>
</organism>
<dbReference type="EMBL" id="CAJOBR010024889">
    <property type="protein sequence ID" value="CAF4963595.1"/>
    <property type="molecule type" value="Genomic_DNA"/>
</dbReference>
<gene>
    <name evidence="3" type="ORF">FME351_LOCUS20529</name>
    <name evidence="4" type="ORF">GRG538_LOCUS25892</name>
    <name evidence="5" type="ORF">HFQ381_LOCUS30676</name>
    <name evidence="2" type="ORF">LUA448_LOCUS1452</name>
    <name evidence="6" type="ORF">QYT958_LOCUS34514</name>
</gene>
<dbReference type="PANTHER" id="PTHR21301">
    <property type="entry name" value="REVERSE TRANSCRIPTASE"/>
    <property type="match status" value="1"/>
</dbReference>
<evidence type="ECO:0000313" key="7">
    <source>
        <dbReference type="Proteomes" id="UP000663848"/>
    </source>
</evidence>
<evidence type="ECO:0000313" key="4">
    <source>
        <dbReference type="EMBL" id="CAF3663248.1"/>
    </source>
</evidence>
<dbReference type="Proteomes" id="UP000663851">
    <property type="component" value="Unassembled WGS sequence"/>
</dbReference>
<dbReference type="PROSITE" id="PS50878">
    <property type="entry name" value="RT_POL"/>
    <property type="match status" value="1"/>
</dbReference>
<dbReference type="SUPFAM" id="SSF56672">
    <property type="entry name" value="DNA/RNA polymerases"/>
    <property type="match status" value="1"/>
</dbReference>
<dbReference type="Proteomes" id="UP000663869">
    <property type="component" value="Unassembled WGS sequence"/>
</dbReference>
<dbReference type="EMBL" id="CAJNYU010002656">
    <property type="protein sequence ID" value="CAF3572580.1"/>
    <property type="molecule type" value="Genomic_DNA"/>
</dbReference>
<dbReference type="EMBL" id="CAJOBO010005592">
    <property type="protein sequence ID" value="CAF4547332.1"/>
    <property type="molecule type" value="Genomic_DNA"/>
</dbReference>
<evidence type="ECO:0000313" key="3">
    <source>
        <dbReference type="EMBL" id="CAF3572580.1"/>
    </source>
</evidence>
<dbReference type="CDD" id="cd00304">
    <property type="entry name" value="RT_like"/>
    <property type="match status" value="1"/>
</dbReference>
<evidence type="ECO:0000313" key="5">
    <source>
        <dbReference type="EMBL" id="CAF4547332.1"/>
    </source>
</evidence>
<name>A0A821YRD9_9BILA</name>
<comment type="caution">
    <text evidence="6">The sequence shown here is derived from an EMBL/GenBank/DDBJ whole genome shotgun (WGS) entry which is preliminary data.</text>
</comment>
<evidence type="ECO:0000313" key="2">
    <source>
        <dbReference type="EMBL" id="CAF3189085.1"/>
    </source>
</evidence>
<dbReference type="InterPro" id="IPR000477">
    <property type="entry name" value="RT_dom"/>
</dbReference>
<dbReference type="InterPro" id="IPR058912">
    <property type="entry name" value="HTH_animal"/>
</dbReference>
<protein>
    <recommendedName>
        <fullName evidence="1">Reverse transcriptase domain-containing protein</fullName>
    </recommendedName>
</protein>
<sequence>MNRSDIKDLLDSATSQSHFLFDGELYDQIDGVPMGSPLTPLLAEIFLQDFERKHLSSFNQMGIIYWKRYVDDTFVLVDSKVPIKGISYILYQYHPCIKFSYEEEDRYTHKLPFLDVLVQRKSGEGFQTRVYRKPTFTGLITKWSSFVPKIYKYNALSTMVYRAITICSSYNVLHREFKSIRSLAIRNGYPNSKLDSIIRRQLNLMYESTTPITPPALTIDTVVLRIPYFGPLSQVYTKRITSTITKNYPLKQIRVVYDVQERVGDSFTLKDPIPENMQSGVVYEATCPECSIKYIGKTFRHLKTRVHEHINDQKNDLCVKKVKKSKRTSKIKPSIFKPNIERKGPITRLQTSKFQSQIL</sequence>
<dbReference type="EMBL" id="CAJNYD010000035">
    <property type="protein sequence ID" value="CAF3189085.1"/>
    <property type="molecule type" value="Genomic_DNA"/>
</dbReference>
<proteinExistence type="predicted"/>
<dbReference type="Pfam" id="PF26215">
    <property type="entry name" value="HTH_animal"/>
    <property type="match status" value="1"/>
</dbReference>
<feature type="domain" description="Reverse transcriptase" evidence="1">
    <location>
        <begin position="1"/>
        <end position="141"/>
    </location>
</feature>
<dbReference type="InterPro" id="IPR043502">
    <property type="entry name" value="DNA/RNA_pol_sf"/>
</dbReference>
<accession>A0A821YRD9</accession>
<dbReference type="Proteomes" id="UP000663872">
    <property type="component" value="Unassembled WGS sequence"/>
</dbReference>
<dbReference type="PANTHER" id="PTHR21301:SF10">
    <property type="entry name" value="REVERSE TRANSCRIPTASE DOMAIN-CONTAINING PROTEIN"/>
    <property type="match status" value="1"/>
</dbReference>